<dbReference type="EMBL" id="JAUIZM010000010">
    <property type="protein sequence ID" value="KAK1361077.1"/>
    <property type="molecule type" value="Genomic_DNA"/>
</dbReference>
<dbReference type="InterPro" id="IPR016167">
    <property type="entry name" value="FAD-bd_PCMH_sub1"/>
</dbReference>
<evidence type="ECO:0000259" key="2">
    <source>
        <dbReference type="PROSITE" id="PS51387"/>
    </source>
</evidence>
<dbReference type="InterPro" id="IPR006094">
    <property type="entry name" value="Oxid_FAD_bind_N"/>
</dbReference>
<dbReference type="InterPro" id="IPR016169">
    <property type="entry name" value="FAD-bd_PCMH_sub2"/>
</dbReference>
<dbReference type="PROSITE" id="PS51387">
    <property type="entry name" value="FAD_PCMH"/>
    <property type="match status" value="1"/>
</dbReference>
<dbReference type="SUPFAM" id="SSF56176">
    <property type="entry name" value="FAD-binding/transporter-associated domain-like"/>
    <property type="match status" value="1"/>
</dbReference>
<dbReference type="Gene3D" id="3.30.465.10">
    <property type="match status" value="1"/>
</dbReference>
<dbReference type="Gene3D" id="3.30.43.10">
    <property type="entry name" value="Uridine Diphospho-n-acetylenolpyruvylglucosamine Reductase, domain 2"/>
    <property type="match status" value="1"/>
</dbReference>
<evidence type="ECO:0000313" key="3">
    <source>
        <dbReference type="EMBL" id="KAK1361077.1"/>
    </source>
</evidence>
<comment type="cofactor">
    <cofactor evidence="1">
        <name>FAD</name>
        <dbReference type="ChEBI" id="CHEBI:57692"/>
    </cofactor>
</comment>
<evidence type="ECO:0000313" key="4">
    <source>
        <dbReference type="Proteomes" id="UP001237642"/>
    </source>
</evidence>
<dbReference type="Gene3D" id="3.40.462.20">
    <property type="match status" value="1"/>
</dbReference>
<dbReference type="Pfam" id="PF01565">
    <property type="entry name" value="FAD_binding_4"/>
    <property type="match status" value="1"/>
</dbReference>
<sequence length="183" mass="19865">MRIRSGGHNFDGLSYVSSVPFIVLDMCNINKVTADVSTATAWVDSGATNGELYYHINKATSAYGFPSGLWANVGVGGILSGGGYGMLRRKYGLAGDQVIDARLICADGKILTRKTMGENLFWAIRGGGGGSFGVVVSWKVNLVHVPPVVSIFKIFRTLEQDMTNIFYKWQSVAPLLPKELDIR</sequence>
<dbReference type="Proteomes" id="UP001237642">
    <property type="component" value="Unassembled WGS sequence"/>
</dbReference>
<gene>
    <name evidence="3" type="ORF">POM88_045551</name>
</gene>
<dbReference type="InterPro" id="IPR016166">
    <property type="entry name" value="FAD-bd_PCMH"/>
</dbReference>
<dbReference type="InterPro" id="IPR036318">
    <property type="entry name" value="FAD-bd_PCMH-like_sf"/>
</dbReference>
<name>A0AAD8H7P5_9APIA</name>
<comment type="caution">
    <text evidence="3">The sequence shown here is derived from an EMBL/GenBank/DDBJ whole genome shotgun (WGS) entry which is preliminary data.</text>
</comment>
<protein>
    <submittedName>
        <fullName evidence="3">Cannabidiolic acid synthase-like 2</fullName>
    </submittedName>
</protein>
<dbReference type="AlphaFoldDB" id="A0AAD8H7P5"/>
<organism evidence="3 4">
    <name type="scientific">Heracleum sosnowskyi</name>
    <dbReference type="NCBI Taxonomy" id="360622"/>
    <lineage>
        <taxon>Eukaryota</taxon>
        <taxon>Viridiplantae</taxon>
        <taxon>Streptophyta</taxon>
        <taxon>Embryophyta</taxon>
        <taxon>Tracheophyta</taxon>
        <taxon>Spermatophyta</taxon>
        <taxon>Magnoliopsida</taxon>
        <taxon>eudicotyledons</taxon>
        <taxon>Gunneridae</taxon>
        <taxon>Pentapetalae</taxon>
        <taxon>asterids</taxon>
        <taxon>campanulids</taxon>
        <taxon>Apiales</taxon>
        <taxon>Apiaceae</taxon>
        <taxon>Apioideae</taxon>
        <taxon>apioid superclade</taxon>
        <taxon>Tordylieae</taxon>
        <taxon>Tordyliinae</taxon>
        <taxon>Heracleum</taxon>
    </lineage>
</organism>
<proteinExistence type="predicted"/>
<accession>A0AAD8H7P5</accession>
<feature type="domain" description="FAD-binding PCMH-type" evidence="2">
    <location>
        <begin position="1"/>
        <end position="145"/>
    </location>
</feature>
<reference evidence="3" key="1">
    <citation type="submission" date="2023-02" db="EMBL/GenBank/DDBJ databases">
        <title>Genome of toxic invasive species Heracleum sosnowskyi carries increased number of genes despite the absence of recent whole-genome duplications.</title>
        <authorList>
            <person name="Schelkunov M."/>
            <person name="Shtratnikova V."/>
            <person name="Makarenko M."/>
            <person name="Klepikova A."/>
            <person name="Omelchenko D."/>
            <person name="Novikova G."/>
            <person name="Obukhova E."/>
            <person name="Bogdanov V."/>
            <person name="Penin A."/>
            <person name="Logacheva M."/>
        </authorList>
    </citation>
    <scope>NUCLEOTIDE SEQUENCE</scope>
    <source>
        <strain evidence="3">Hsosn_3</strain>
        <tissue evidence="3">Leaf</tissue>
    </source>
</reference>
<keyword evidence="4" id="KW-1185">Reference proteome</keyword>
<dbReference type="GO" id="GO:0071949">
    <property type="term" value="F:FAD binding"/>
    <property type="evidence" value="ECO:0007669"/>
    <property type="project" value="InterPro"/>
</dbReference>
<reference evidence="3" key="2">
    <citation type="submission" date="2023-05" db="EMBL/GenBank/DDBJ databases">
        <authorList>
            <person name="Schelkunov M.I."/>
        </authorList>
    </citation>
    <scope>NUCLEOTIDE SEQUENCE</scope>
    <source>
        <strain evidence="3">Hsosn_3</strain>
        <tissue evidence="3">Leaf</tissue>
    </source>
</reference>
<evidence type="ECO:0000256" key="1">
    <source>
        <dbReference type="ARBA" id="ARBA00001974"/>
    </source>
</evidence>
<dbReference type="PANTHER" id="PTHR32448">
    <property type="entry name" value="OS08G0158400 PROTEIN"/>
    <property type="match status" value="1"/>
</dbReference>